<organism evidence="1">
    <name type="scientific">Anthurium amnicola</name>
    <dbReference type="NCBI Taxonomy" id="1678845"/>
    <lineage>
        <taxon>Eukaryota</taxon>
        <taxon>Viridiplantae</taxon>
        <taxon>Streptophyta</taxon>
        <taxon>Embryophyta</taxon>
        <taxon>Tracheophyta</taxon>
        <taxon>Spermatophyta</taxon>
        <taxon>Magnoliopsida</taxon>
        <taxon>Liliopsida</taxon>
        <taxon>Araceae</taxon>
        <taxon>Pothoideae</taxon>
        <taxon>Potheae</taxon>
        <taxon>Anthurium</taxon>
    </lineage>
</organism>
<protein>
    <submittedName>
        <fullName evidence="1">Protein mago nashi</fullName>
    </submittedName>
</protein>
<gene>
    <name evidence="1" type="primary">magoh</name>
    <name evidence="1" type="ORF">g.163110</name>
</gene>
<accession>A0A1D1Y155</accession>
<dbReference type="EMBL" id="GDJX01019595">
    <property type="protein sequence ID" value="JAT48341.1"/>
    <property type="molecule type" value="Transcribed_RNA"/>
</dbReference>
<evidence type="ECO:0000313" key="1">
    <source>
        <dbReference type="EMBL" id="JAT48341.1"/>
    </source>
</evidence>
<name>A0A1D1Y155_9ARAE</name>
<feature type="non-terminal residue" evidence="1">
    <location>
        <position position="99"/>
    </location>
</feature>
<proteinExistence type="predicted"/>
<reference evidence="1" key="1">
    <citation type="submission" date="2015-07" db="EMBL/GenBank/DDBJ databases">
        <title>Transcriptome Assembly of Anthurium amnicola.</title>
        <authorList>
            <person name="Suzuki J."/>
        </authorList>
    </citation>
    <scope>NUCLEOTIDE SEQUENCE</scope>
</reference>
<sequence length="99" mass="11387">MVGDGDDSKRSFQGLQPQLIQQTQRASQAILDEITKVVRQVAVLMEKNANDLKQIVINKSNYEFLEKEQHKIKELIEWSDKKANELLDTTLLLSSEMNQ</sequence>
<dbReference type="AlphaFoldDB" id="A0A1D1Y155"/>